<protein>
    <recommendedName>
        <fullName evidence="1">N-acetyltransferase domain-containing protein</fullName>
    </recommendedName>
</protein>
<proteinExistence type="predicted"/>
<dbReference type="PROSITE" id="PS51729">
    <property type="entry name" value="GNAT_YJDJ"/>
    <property type="match status" value="1"/>
</dbReference>
<sequence>MLTFTHEPDAARYTLHEGDHLVSVLDYRDDGRSVALTRAYTVPTFRGHGYAGELVDRAVAALEQQGGREVIPVCWYVADWFAAHPERAGILRSRHSA</sequence>
<dbReference type="PANTHER" id="PTHR31435:SF9">
    <property type="entry name" value="PROTEIN NATD1"/>
    <property type="match status" value="1"/>
</dbReference>
<dbReference type="PANTHER" id="PTHR31435">
    <property type="entry name" value="PROTEIN NATD1"/>
    <property type="match status" value="1"/>
</dbReference>
<dbReference type="Proteomes" id="UP001317779">
    <property type="component" value="Chromosome"/>
</dbReference>
<dbReference type="InterPro" id="IPR045057">
    <property type="entry name" value="Gcn5-rel_NAT"/>
</dbReference>
<accession>A0ABM8E189</accession>
<dbReference type="InterPro" id="IPR016181">
    <property type="entry name" value="Acyl_CoA_acyltransferase"/>
</dbReference>
<dbReference type="SUPFAM" id="SSF55729">
    <property type="entry name" value="Acyl-CoA N-acyltransferases (Nat)"/>
    <property type="match status" value="1"/>
</dbReference>
<dbReference type="RefSeq" id="WP_263797705.1">
    <property type="nucleotide sequence ID" value="NZ_AP027141.1"/>
</dbReference>
<dbReference type="CDD" id="cd04301">
    <property type="entry name" value="NAT_SF"/>
    <property type="match status" value="1"/>
</dbReference>
<reference evidence="2 3" key="1">
    <citation type="submission" date="2022-12" db="EMBL/GenBank/DDBJ databases">
        <title>Microbacterium terricola strain KV-448 chromosome, complete genome.</title>
        <authorList>
            <person name="Oshima T."/>
            <person name="Moriya T."/>
            <person name="Bessho Y."/>
        </authorList>
    </citation>
    <scope>NUCLEOTIDE SEQUENCE [LARGE SCALE GENOMIC DNA]</scope>
    <source>
        <strain evidence="2 3">KV-448</strain>
    </source>
</reference>
<dbReference type="InterPro" id="IPR031165">
    <property type="entry name" value="GNAT_YJDJ"/>
</dbReference>
<keyword evidence="3" id="KW-1185">Reference proteome</keyword>
<name>A0ABM8E189_9MICO</name>
<dbReference type="Pfam" id="PF14542">
    <property type="entry name" value="Acetyltransf_CG"/>
    <property type="match status" value="1"/>
</dbReference>
<dbReference type="Gene3D" id="3.40.630.30">
    <property type="match status" value="1"/>
</dbReference>
<dbReference type="EMBL" id="AP027141">
    <property type="protein sequence ID" value="BDV31714.1"/>
    <property type="molecule type" value="Genomic_DNA"/>
</dbReference>
<organism evidence="2 3">
    <name type="scientific">Microbacterium terricola</name>
    <dbReference type="NCBI Taxonomy" id="344163"/>
    <lineage>
        <taxon>Bacteria</taxon>
        <taxon>Bacillati</taxon>
        <taxon>Actinomycetota</taxon>
        <taxon>Actinomycetes</taxon>
        <taxon>Micrococcales</taxon>
        <taxon>Microbacteriaceae</taxon>
        <taxon>Microbacterium</taxon>
    </lineage>
</organism>
<evidence type="ECO:0000259" key="1">
    <source>
        <dbReference type="PROSITE" id="PS51729"/>
    </source>
</evidence>
<gene>
    <name evidence="2" type="ORF">Microterr_23740</name>
</gene>
<evidence type="ECO:0000313" key="3">
    <source>
        <dbReference type="Proteomes" id="UP001317779"/>
    </source>
</evidence>
<evidence type="ECO:0000313" key="2">
    <source>
        <dbReference type="EMBL" id="BDV31714.1"/>
    </source>
</evidence>
<feature type="domain" description="N-acetyltransferase" evidence="1">
    <location>
        <begin position="5"/>
        <end position="92"/>
    </location>
</feature>